<dbReference type="EMBL" id="VSRR010001673">
    <property type="protein sequence ID" value="MPC26939.1"/>
    <property type="molecule type" value="Genomic_DNA"/>
</dbReference>
<protein>
    <submittedName>
        <fullName evidence="1">Uncharacterized protein</fullName>
    </submittedName>
</protein>
<dbReference type="Proteomes" id="UP000324222">
    <property type="component" value="Unassembled WGS sequence"/>
</dbReference>
<evidence type="ECO:0000313" key="1">
    <source>
        <dbReference type="EMBL" id="MPC26939.1"/>
    </source>
</evidence>
<comment type="caution">
    <text evidence="1">The sequence shown here is derived from an EMBL/GenBank/DDBJ whole genome shotgun (WGS) entry which is preliminary data.</text>
</comment>
<keyword evidence="2" id="KW-1185">Reference proteome</keyword>
<organism evidence="1 2">
    <name type="scientific">Portunus trituberculatus</name>
    <name type="common">Swimming crab</name>
    <name type="synonym">Neptunus trituberculatus</name>
    <dbReference type="NCBI Taxonomy" id="210409"/>
    <lineage>
        <taxon>Eukaryota</taxon>
        <taxon>Metazoa</taxon>
        <taxon>Ecdysozoa</taxon>
        <taxon>Arthropoda</taxon>
        <taxon>Crustacea</taxon>
        <taxon>Multicrustacea</taxon>
        <taxon>Malacostraca</taxon>
        <taxon>Eumalacostraca</taxon>
        <taxon>Eucarida</taxon>
        <taxon>Decapoda</taxon>
        <taxon>Pleocyemata</taxon>
        <taxon>Brachyura</taxon>
        <taxon>Eubrachyura</taxon>
        <taxon>Portunoidea</taxon>
        <taxon>Portunidae</taxon>
        <taxon>Portuninae</taxon>
        <taxon>Portunus</taxon>
    </lineage>
</organism>
<dbReference type="AlphaFoldDB" id="A0A5B7E0K7"/>
<reference evidence="1 2" key="1">
    <citation type="submission" date="2019-05" db="EMBL/GenBank/DDBJ databases">
        <title>Another draft genome of Portunus trituberculatus and its Hox gene families provides insights of decapod evolution.</title>
        <authorList>
            <person name="Jeong J.-H."/>
            <person name="Song I."/>
            <person name="Kim S."/>
            <person name="Choi T."/>
            <person name="Kim D."/>
            <person name="Ryu S."/>
            <person name="Kim W."/>
        </authorList>
    </citation>
    <scope>NUCLEOTIDE SEQUENCE [LARGE SCALE GENOMIC DNA]</scope>
    <source>
        <tissue evidence="1">Muscle</tissue>
    </source>
</reference>
<accession>A0A5B7E0K7</accession>
<evidence type="ECO:0000313" key="2">
    <source>
        <dbReference type="Proteomes" id="UP000324222"/>
    </source>
</evidence>
<proteinExistence type="predicted"/>
<gene>
    <name evidence="1" type="ORF">E2C01_020091</name>
</gene>
<sequence length="92" mass="10195">MAVMAKERCPQLMAAGSESGFYISRDSALSYPGWGGRGELMAGGMRRLNVFLPDKLKLHKSVRQESLTPTGVQAYANMTLLARCSLFMSHRR</sequence>
<name>A0A5B7E0K7_PORTR</name>